<evidence type="ECO:0000256" key="2">
    <source>
        <dbReference type="ARBA" id="ARBA00022614"/>
    </source>
</evidence>
<evidence type="ECO:0000256" key="7">
    <source>
        <dbReference type="SAM" id="Phobius"/>
    </source>
</evidence>
<evidence type="ECO:0000256" key="4">
    <source>
        <dbReference type="ARBA" id="ARBA00022737"/>
    </source>
</evidence>
<keyword evidence="10" id="KW-1185">Reference proteome</keyword>
<feature type="transmembrane region" description="Helical" evidence="7">
    <location>
        <begin position="332"/>
        <end position="354"/>
    </location>
</feature>
<keyword evidence="6 7" id="KW-0472">Membrane</keyword>
<evidence type="ECO:0000256" key="6">
    <source>
        <dbReference type="ARBA" id="ARBA00023136"/>
    </source>
</evidence>
<dbReference type="InterPro" id="IPR032675">
    <property type="entry name" value="LRR_dom_sf"/>
</dbReference>
<evidence type="ECO:0000256" key="1">
    <source>
        <dbReference type="ARBA" id="ARBA00004370"/>
    </source>
</evidence>
<keyword evidence="5 7" id="KW-1133">Transmembrane helix</keyword>
<evidence type="ECO:0000256" key="5">
    <source>
        <dbReference type="ARBA" id="ARBA00022989"/>
    </source>
</evidence>
<name>A0ABP0YJD0_9ROSI</name>
<dbReference type="InterPro" id="IPR011009">
    <property type="entry name" value="Kinase-like_dom_sf"/>
</dbReference>
<protein>
    <recommendedName>
        <fullName evidence="8">Protein kinase domain-containing protein</fullName>
    </recommendedName>
</protein>
<feature type="domain" description="Protein kinase" evidence="8">
    <location>
        <begin position="431"/>
        <end position="699"/>
    </location>
</feature>
<dbReference type="Gene3D" id="3.80.10.10">
    <property type="entry name" value="Ribonuclease Inhibitor"/>
    <property type="match status" value="2"/>
</dbReference>
<dbReference type="Pfam" id="PF13855">
    <property type="entry name" value="LRR_8"/>
    <property type="match status" value="1"/>
</dbReference>
<dbReference type="Pfam" id="PF08263">
    <property type="entry name" value="LRRNT_2"/>
    <property type="match status" value="1"/>
</dbReference>
<accession>A0ABP0YJD0</accession>
<dbReference type="InterPro" id="IPR001611">
    <property type="entry name" value="Leu-rich_rpt"/>
</dbReference>
<dbReference type="SUPFAM" id="SSF52058">
    <property type="entry name" value="L domain-like"/>
    <property type="match status" value="1"/>
</dbReference>
<dbReference type="PANTHER" id="PTHR48007:SF65">
    <property type="entry name" value="OS01G0577600 PROTEIN"/>
    <property type="match status" value="1"/>
</dbReference>
<dbReference type="InterPro" id="IPR046959">
    <property type="entry name" value="PRK1-6/SRF4-like"/>
</dbReference>
<dbReference type="InterPro" id="IPR013210">
    <property type="entry name" value="LRR_N_plant-typ"/>
</dbReference>
<dbReference type="Gene3D" id="1.10.510.10">
    <property type="entry name" value="Transferase(Phosphotransferase) domain 1"/>
    <property type="match status" value="1"/>
</dbReference>
<keyword evidence="4" id="KW-0677">Repeat</keyword>
<keyword evidence="2" id="KW-0433">Leucine-rich repeat</keyword>
<dbReference type="InterPro" id="IPR000719">
    <property type="entry name" value="Prot_kinase_dom"/>
</dbReference>
<sequence length="710" mass="77881">MREIRNTHLCKNSRASSVSAMSELFNSFFISILFLGFSSPSAISESTELSTLMVIKASLDPHNTLLTSWSPSSNPCGGFFEGVACNEQGKVVNISLQGMGLSGYIPAAVAGLKSLTGLYLHFNALVGEIPKEIASLNELTDLYLNVNQLSGEIPYEIGNMGNLQVLQLCYNKLTGGIPSQVGNMKVLNVLALQYNQLTGAIPASLGNLTALTRLDLSNNKFFGPIPVILADAPALEVLNVQNNSLTGNVPPGFKRLKEKFMYHNNPSLCGVGFQDLNPCSKLKSLNPSRPEPFLPQLPSNLSARDIPESANLRPNCNGSNCSRQSKSSRVGVALEVIGVFAAFSAIGLAMFSWYRRNEHKFGTNSNGISRRIITSQVREVYRRNASPLINLEYSNGWDPLAKDHSGSASSREIFKSFMFNLEDIERATQCFSKSNLLGRNNFSALYKGKLRDGSVVAIKCIGKTSCKSDEAEFLKGLKILISMNHENLVKFRGLCCSKDRGECYLIYDFVANGTLIQYLDDNKGSGKVLDWSTRVSIICGIAKGLGYLHRKIGKKPALIHQNISADKVLIDANYNPLLSDSGLHKLLADDIIFSMLKVSAALGYLPPEYTTTGRFTEKSDIYAFGMIVLQVISGKTSIMKLNYNTIESRRFEDFIDSKLEGRFLESEAAKLGKLAVICTHEYPELRPTIDVVVQELEEMGKLGISVESMP</sequence>
<organism evidence="9 10">
    <name type="scientific">Citrullus colocynthis</name>
    <name type="common">colocynth</name>
    <dbReference type="NCBI Taxonomy" id="252529"/>
    <lineage>
        <taxon>Eukaryota</taxon>
        <taxon>Viridiplantae</taxon>
        <taxon>Streptophyta</taxon>
        <taxon>Embryophyta</taxon>
        <taxon>Tracheophyta</taxon>
        <taxon>Spermatophyta</taxon>
        <taxon>Magnoliopsida</taxon>
        <taxon>eudicotyledons</taxon>
        <taxon>Gunneridae</taxon>
        <taxon>Pentapetalae</taxon>
        <taxon>rosids</taxon>
        <taxon>fabids</taxon>
        <taxon>Cucurbitales</taxon>
        <taxon>Cucurbitaceae</taxon>
        <taxon>Benincaseae</taxon>
        <taxon>Citrullus</taxon>
    </lineage>
</organism>
<dbReference type="Gene3D" id="3.30.200.20">
    <property type="entry name" value="Phosphorylase Kinase, domain 1"/>
    <property type="match status" value="1"/>
</dbReference>
<evidence type="ECO:0000313" key="10">
    <source>
        <dbReference type="Proteomes" id="UP001642487"/>
    </source>
</evidence>
<reference evidence="9 10" key="1">
    <citation type="submission" date="2024-03" db="EMBL/GenBank/DDBJ databases">
        <authorList>
            <person name="Gkanogiannis A."/>
            <person name="Becerra Lopez-Lavalle L."/>
        </authorList>
    </citation>
    <scope>NUCLEOTIDE SEQUENCE [LARGE SCALE GENOMIC DNA]</scope>
</reference>
<dbReference type="EMBL" id="OZ021737">
    <property type="protein sequence ID" value="CAK9318980.1"/>
    <property type="molecule type" value="Genomic_DNA"/>
</dbReference>
<evidence type="ECO:0000313" key="9">
    <source>
        <dbReference type="EMBL" id="CAK9318980.1"/>
    </source>
</evidence>
<evidence type="ECO:0000259" key="8">
    <source>
        <dbReference type="PROSITE" id="PS50011"/>
    </source>
</evidence>
<gene>
    <name evidence="9" type="ORF">CITCOLO1_LOCUS10959</name>
</gene>
<dbReference type="InterPro" id="IPR001245">
    <property type="entry name" value="Ser-Thr/Tyr_kinase_cat_dom"/>
</dbReference>
<dbReference type="PROSITE" id="PS50011">
    <property type="entry name" value="PROTEIN_KINASE_DOM"/>
    <property type="match status" value="1"/>
</dbReference>
<dbReference type="Proteomes" id="UP001642487">
    <property type="component" value="Chromosome 3"/>
</dbReference>
<evidence type="ECO:0000256" key="3">
    <source>
        <dbReference type="ARBA" id="ARBA00022692"/>
    </source>
</evidence>
<keyword evidence="3 7" id="KW-0812">Transmembrane</keyword>
<dbReference type="PANTHER" id="PTHR48007">
    <property type="entry name" value="LEUCINE-RICH REPEAT RECEPTOR-LIKE PROTEIN KINASE PXC1"/>
    <property type="match status" value="1"/>
</dbReference>
<dbReference type="Pfam" id="PF00560">
    <property type="entry name" value="LRR_1"/>
    <property type="match status" value="2"/>
</dbReference>
<dbReference type="SUPFAM" id="SSF56112">
    <property type="entry name" value="Protein kinase-like (PK-like)"/>
    <property type="match status" value="1"/>
</dbReference>
<comment type="subcellular location">
    <subcellularLocation>
        <location evidence="1">Membrane</location>
    </subcellularLocation>
</comment>
<dbReference type="Pfam" id="PF07714">
    <property type="entry name" value="PK_Tyr_Ser-Thr"/>
    <property type="match status" value="1"/>
</dbReference>
<proteinExistence type="predicted"/>